<feature type="domain" description="Peptidase M3A/M3B catalytic" evidence="7">
    <location>
        <begin position="166"/>
        <end position="268"/>
    </location>
</feature>
<dbReference type="GO" id="GO:0006508">
    <property type="term" value="P:proteolysis"/>
    <property type="evidence" value="ECO:0007669"/>
    <property type="project" value="UniProtKB-KW"/>
</dbReference>
<dbReference type="NCBIfam" id="TIGR02289">
    <property type="entry name" value="M3_not_pepF"/>
    <property type="match status" value="1"/>
</dbReference>
<organism evidence="8 9">
    <name type="scientific">Paenibacillus antri</name>
    <dbReference type="NCBI Taxonomy" id="2582848"/>
    <lineage>
        <taxon>Bacteria</taxon>
        <taxon>Bacillati</taxon>
        <taxon>Bacillota</taxon>
        <taxon>Bacilli</taxon>
        <taxon>Bacillales</taxon>
        <taxon>Paenibacillaceae</taxon>
        <taxon>Paenibacillus</taxon>
    </lineage>
</organism>
<keyword evidence="3 6" id="KW-0378">Hydrolase</keyword>
<keyword evidence="2 6" id="KW-0479">Metal-binding</keyword>
<evidence type="ECO:0000256" key="5">
    <source>
        <dbReference type="ARBA" id="ARBA00023049"/>
    </source>
</evidence>
<dbReference type="SUPFAM" id="SSF55486">
    <property type="entry name" value="Metalloproteases ('zincins'), catalytic domain"/>
    <property type="match status" value="1"/>
</dbReference>
<dbReference type="RefSeq" id="WP_138193111.1">
    <property type="nucleotide sequence ID" value="NZ_VCIW01000003.1"/>
</dbReference>
<comment type="cofactor">
    <cofactor evidence="6">
        <name>Zn(2+)</name>
        <dbReference type="ChEBI" id="CHEBI:29105"/>
    </cofactor>
    <text evidence="6">Binds 1 zinc ion.</text>
</comment>
<sequence length="563" mass="64553">MKFQEYPYVRPDLAAFESRFRALLDAFERAESLESAAAAFEAINDARVEVSSMFAIARIRHTIDTTDPYYKGEQEFIDEQSPVYQGLITDFYKALIASTYRPQLEAQWGRQLFDAAELALKTFDPSIVEELKEENKKVSEYIKLVASARIEFDGEERTLSQLAPFLQSTDRATRKRAADARYAFFEANEETVDAIYDDLVKLRTNIARKLGYRDFTALAYARMDRTDYGPEQVAAFRKQVLEHIVPVASALHERRRVRLGLDKLRYYDGISFLSGDPKPKGDPAWIVERAKAMYADMSPETNEFFEFMLEGGLMDLESKKGKRVGGYCSFIGTHKAPFIFSNFNGTAHDVDVLTHEAGHAFQAYLSRDFAVPEYIHPTLDACEIHSMSMEFFAWPWMESFFLEDTAKYKFSHLAGAITFIPYGVAVDEFQHVVYANPEMTPAERKAAWRDIERKYLPNRDYDDMPFLSRGGFWHQQQHIFKSPFYYIDYTLAQICALQYWKRANDDRGEAWASYVKLCRAGGSESFTSLVRLAGLRSPFEDGCVSSIIGDIDGWLRGIDDKAL</sequence>
<dbReference type="Pfam" id="PF01432">
    <property type="entry name" value="Peptidase_M3"/>
    <property type="match status" value="2"/>
</dbReference>
<keyword evidence="9" id="KW-1185">Reference proteome</keyword>
<keyword evidence="4 6" id="KW-0862">Zinc</keyword>
<evidence type="ECO:0000313" key="8">
    <source>
        <dbReference type="EMBL" id="TLS52871.1"/>
    </source>
</evidence>
<reference evidence="8 9" key="1">
    <citation type="submission" date="2019-05" db="EMBL/GenBank/DDBJ databases">
        <authorList>
            <person name="Narsing Rao M.P."/>
            <person name="Li W.J."/>
        </authorList>
    </citation>
    <scope>NUCLEOTIDE SEQUENCE [LARGE SCALE GENOMIC DNA]</scope>
    <source>
        <strain evidence="8 9">SYSU_K30003</strain>
    </source>
</reference>
<evidence type="ECO:0000256" key="4">
    <source>
        <dbReference type="ARBA" id="ARBA00022833"/>
    </source>
</evidence>
<dbReference type="GO" id="GO:0046872">
    <property type="term" value="F:metal ion binding"/>
    <property type="evidence" value="ECO:0007669"/>
    <property type="project" value="UniProtKB-UniRule"/>
</dbReference>
<proteinExistence type="inferred from homology"/>
<evidence type="ECO:0000256" key="2">
    <source>
        <dbReference type="ARBA" id="ARBA00022723"/>
    </source>
</evidence>
<evidence type="ECO:0000259" key="7">
    <source>
        <dbReference type="Pfam" id="PF01432"/>
    </source>
</evidence>
<dbReference type="InterPro" id="IPR045090">
    <property type="entry name" value="Pept_M3A_M3B"/>
</dbReference>
<dbReference type="GO" id="GO:0006518">
    <property type="term" value="P:peptide metabolic process"/>
    <property type="evidence" value="ECO:0007669"/>
    <property type="project" value="TreeGrafter"/>
</dbReference>
<comment type="similarity">
    <text evidence="6">Belongs to the peptidase M3 family.</text>
</comment>
<name>A0A5R9GAW9_9BACL</name>
<dbReference type="OrthoDB" id="9762795at2"/>
<dbReference type="InterPro" id="IPR001567">
    <property type="entry name" value="Pept_M3A_M3B_dom"/>
</dbReference>
<dbReference type="PANTHER" id="PTHR11804:SF28">
    <property type="entry name" value="OLIGOENDOPEPTIDASE F"/>
    <property type="match status" value="1"/>
</dbReference>
<comment type="caution">
    <text evidence="8">The sequence shown here is derived from an EMBL/GenBank/DDBJ whole genome shotgun (WGS) entry which is preliminary data.</text>
</comment>
<evidence type="ECO:0000313" key="9">
    <source>
        <dbReference type="Proteomes" id="UP000309676"/>
    </source>
</evidence>
<keyword evidence="5 6" id="KW-0482">Metalloprotease</keyword>
<accession>A0A5R9GAW9</accession>
<gene>
    <name evidence="8" type="ORF">FE782_05710</name>
</gene>
<dbReference type="InterPro" id="IPR011976">
    <property type="entry name" value="Pept_M3B_oligopep-rel"/>
</dbReference>
<evidence type="ECO:0000256" key="6">
    <source>
        <dbReference type="RuleBase" id="RU003435"/>
    </source>
</evidence>
<dbReference type="GO" id="GO:0004222">
    <property type="term" value="F:metalloendopeptidase activity"/>
    <property type="evidence" value="ECO:0007669"/>
    <property type="project" value="InterPro"/>
</dbReference>
<dbReference type="EMBL" id="VCIW01000003">
    <property type="protein sequence ID" value="TLS52871.1"/>
    <property type="molecule type" value="Genomic_DNA"/>
</dbReference>
<dbReference type="AlphaFoldDB" id="A0A5R9GAW9"/>
<evidence type="ECO:0000256" key="3">
    <source>
        <dbReference type="ARBA" id="ARBA00022801"/>
    </source>
</evidence>
<dbReference type="Proteomes" id="UP000309676">
    <property type="component" value="Unassembled WGS sequence"/>
</dbReference>
<keyword evidence="1 6" id="KW-0645">Protease</keyword>
<evidence type="ECO:0000256" key="1">
    <source>
        <dbReference type="ARBA" id="ARBA00022670"/>
    </source>
</evidence>
<dbReference type="PANTHER" id="PTHR11804">
    <property type="entry name" value="PROTEASE M3 THIMET OLIGOPEPTIDASE-RELATED"/>
    <property type="match status" value="1"/>
</dbReference>
<dbReference type="Gene3D" id="1.10.1370.30">
    <property type="match status" value="1"/>
</dbReference>
<protein>
    <submittedName>
        <fullName evidence="8">M3 family oligoendopeptidase</fullName>
    </submittedName>
</protein>
<dbReference type="CDD" id="cd09606">
    <property type="entry name" value="M3B_PepF"/>
    <property type="match status" value="1"/>
</dbReference>
<feature type="domain" description="Peptidase M3A/M3B catalytic" evidence="7">
    <location>
        <begin position="308"/>
        <end position="544"/>
    </location>
</feature>